<dbReference type="EMBL" id="PIPM01000015">
    <property type="protein sequence ID" value="RUO28735.1"/>
    <property type="molecule type" value="Genomic_DNA"/>
</dbReference>
<name>A0A432WB72_9GAMM</name>
<comment type="caution">
    <text evidence="5">The sequence shown here is derived from an EMBL/GenBank/DDBJ whole genome shotgun (WGS) entry which is preliminary data.</text>
</comment>
<dbReference type="GO" id="GO:0005829">
    <property type="term" value="C:cytosol"/>
    <property type="evidence" value="ECO:0007669"/>
    <property type="project" value="TreeGrafter"/>
</dbReference>
<sequence>MIRVGFKRRKNAQQIYHWINSIQGIAMHFHILVGTTSGNTEYLAEEVARQLNEEGHTTTLHDQPDITEVATQNAKWIACIATHGAGEYADSIFPFMQTLDEQNTDLSTVQYALIGIGDSSYDTFNQAGHDAQNLFTRLGARKLCEPLMIDMLTEIDPEGVAIAWLDQWSDQRAL</sequence>
<protein>
    <submittedName>
        <fullName evidence="5">FMN-binding protein MioC</fullName>
    </submittedName>
</protein>
<dbReference type="Pfam" id="PF00258">
    <property type="entry name" value="Flavodoxin_1"/>
    <property type="match status" value="1"/>
</dbReference>
<accession>A0A432WB72</accession>
<evidence type="ECO:0000256" key="1">
    <source>
        <dbReference type="ARBA" id="ARBA00001917"/>
    </source>
</evidence>
<keyword evidence="3" id="KW-0288">FMN</keyword>
<dbReference type="Proteomes" id="UP000288405">
    <property type="component" value="Unassembled WGS sequence"/>
</dbReference>
<dbReference type="AlphaFoldDB" id="A0A432WB72"/>
<dbReference type="PANTHER" id="PTHR19384:SF128">
    <property type="entry name" value="NADPH OXIDOREDUCTASE A"/>
    <property type="match status" value="1"/>
</dbReference>
<evidence type="ECO:0000313" key="5">
    <source>
        <dbReference type="EMBL" id="RUO28735.1"/>
    </source>
</evidence>
<dbReference type="GO" id="GO:0016491">
    <property type="term" value="F:oxidoreductase activity"/>
    <property type="evidence" value="ECO:0007669"/>
    <property type="project" value="TreeGrafter"/>
</dbReference>
<gene>
    <name evidence="5" type="ORF">CWE11_10555</name>
</gene>
<dbReference type="Gene3D" id="3.40.50.360">
    <property type="match status" value="1"/>
</dbReference>
<dbReference type="InterPro" id="IPR008254">
    <property type="entry name" value="Flavodoxin/NO_synth"/>
</dbReference>
<feature type="domain" description="Flavodoxin-like" evidence="4">
    <location>
        <begin position="29"/>
        <end position="169"/>
    </location>
</feature>
<organism evidence="5 6">
    <name type="scientific">Aliidiomarina sanyensis</name>
    <dbReference type="NCBI Taxonomy" id="1249555"/>
    <lineage>
        <taxon>Bacteria</taxon>
        <taxon>Pseudomonadati</taxon>
        <taxon>Pseudomonadota</taxon>
        <taxon>Gammaproteobacteria</taxon>
        <taxon>Alteromonadales</taxon>
        <taxon>Idiomarinaceae</taxon>
        <taxon>Aliidiomarina</taxon>
    </lineage>
</organism>
<evidence type="ECO:0000256" key="3">
    <source>
        <dbReference type="ARBA" id="ARBA00022643"/>
    </source>
</evidence>
<evidence type="ECO:0000256" key="2">
    <source>
        <dbReference type="ARBA" id="ARBA00022630"/>
    </source>
</evidence>
<dbReference type="PROSITE" id="PS50902">
    <property type="entry name" value="FLAVODOXIN_LIKE"/>
    <property type="match status" value="1"/>
</dbReference>
<keyword evidence="6" id="KW-1185">Reference proteome</keyword>
<keyword evidence="2" id="KW-0285">Flavoprotein</keyword>
<dbReference type="GO" id="GO:0010181">
    <property type="term" value="F:FMN binding"/>
    <property type="evidence" value="ECO:0007669"/>
    <property type="project" value="InterPro"/>
</dbReference>
<proteinExistence type="predicted"/>
<comment type="cofactor">
    <cofactor evidence="1">
        <name>FMN</name>
        <dbReference type="ChEBI" id="CHEBI:58210"/>
    </cofactor>
</comment>
<evidence type="ECO:0000313" key="6">
    <source>
        <dbReference type="Proteomes" id="UP000288405"/>
    </source>
</evidence>
<dbReference type="SUPFAM" id="SSF52218">
    <property type="entry name" value="Flavoproteins"/>
    <property type="match status" value="1"/>
</dbReference>
<reference evidence="5 6" key="1">
    <citation type="journal article" date="2011" name="Front. Microbiol.">
        <title>Genomic signatures of strain selection and enhancement in Bacillus atrophaeus var. globigii, a historical biowarfare simulant.</title>
        <authorList>
            <person name="Gibbons H.S."/>
            <person name="Broomall S.M."/>
            <person name="McNew L.A."/>
            <person name="Daligault H."/>
            <person name="Chapman C."/>
            <person name="Bruce D."/>
            <person name="Karavis M."/>
            <person name="Krepps M."/>
            <person name="McGregor P.A."/>
            <person name="Hong C."/>
            <person name="Park K.H."/>
            <person name="Akmal A."/>
            <person name="Feldman A."/>
            <person name="Lin J.S."/>
            <person name="Chang W.E."/>
            <person name="Higgs B.W."/>
            <person name="Demirev P."/>
            <person name="Lindquist J."/>
            <person name="Liem A."/>
            <person name="Fochler E."/>
            <person name="Read T.D."/>
            <person name="Tapia R."/>
            <person name="Johnson S."/>
            <person name="Bishop-Lilly K.A."/>
            <person name="Detter C."/>
            <person name="Han C."/>
            <person name="Sozhamannan S."/>
            <person name="Rosenzweig C.N."/>
            <person name="Skowronski E.W."/>
        </authorList>
    </citation>
    <scope>NUCLEOTIDE SEQUENCE [LARGE SCALE GENOMIC DNA]</scope>
    <source>
        <strain evidence="5 6">GYP-17</strain>
    </source>
</reference>
<dbReference type="GO" id="GO:0050660">
    <property type="term" value="F:flavin adenine dinucleotide binding"/>
    <property type="evidence" value="ECO:0007669"/>
    <property type="project" value="TreeGrafter"/>
</dbReference>
<evidence type="ECO:0000259" key="4">
    <source>
        <dbReference type="PROSITE" id="PS50902"/>
    </source>
</evidence>
<dbReference type="InterPro" id="IPR029039">
    <property type="entry name" value="Flavoprotein-like_sf"/>
</dbReference>
<dbReference type="PANTHER" id="PTHR19384">
    <property type="entry name" value="NITRIC OXIDE SYNTHASE-RELATED"/>
    <property type="match status" value="1"/>
</dbReference>